<evidence type="ECO:0000313" key="3">
    <source>
        <dbReference type="Proteomes" id="UP000249557"/>
    </source>
</evidence>
<comment type="caution">
    <text evidence="2">The sequence shown here is derived from an EMBL/GenBank/DDBJ whole genome shotgun (WGS) entry which is preliminary data.</text>
</comment>
<dbReference type="EMBL" id="QFNK01000159">
    <property type="protein sequence ID" value="PZO85057.1"/>
    <property type="molecule type" value="Genomic_DNA"/>
</dbReference>
<dbReference type="AlphaFoldDB" id="A0A2W4ZVF5"/>
<reference evidence="2 3" key="1">
    <citation type="submission" date="2017-08" db="EMBL/GenBank/DDBJ databases">
        <title>Infants hospitalized years apart are colonized by the same room-sourced microbial strains.</title>
        <authorList>
            <person name="Brooks B."/>
            <person name="Olm M.R."/>
            <person name="Firek B.A."/>
            <person name="Baker R."/>
            <person name="Thomas B.C."/>
            <person name="Morowitz M.J."/>
            <person name="Banfield J.F."/>
        </authorList>
    </citation>
    <scope>NUCLEOTIDE SEQUENCE [LARGE SCALE GENOMIC DNA]</scope>
    <source>
        <strain evidence="2">S2_018_000_R2_104</strain>
    </source>
</reference>
<dbReference type="SUPFAM" id="SSF74942">
    <property type="entry name" value="YhbC-like, C-terminal domain"/>
    <property type="match status" value="1"/>
</dbReference>
<evidence type="ECO:0000313" key="2">
    <source>
        <dbReference type="EMBL" id="PZO85057.1"/>
    </source>
</evidence>
<dbReference type="Pfam" id="PF17384">
    <property type="entry name" value="DUF150_C"/>
    <property type="match status" value="1"/>
</dbReference>
<accession>A0A2W4ZVF5</accession>
<organism evidence="2 3">
    <name type="scientific">Micavibrio aeruginosavorus</name>
    <dbReference type="NCBI Taxonomy" id="349221"/>
    <lineage>
        <taxon>Bacteria</taxon>
        <taxon>Pseudomonadati</taxon>
        <taxon>Bdellovibrionota</taxon>
        <taxon>Bdellovibrionia</taxon>
        <taxon>Bdellovibrionales</taxon>
        <taxon>Pseudobdellovibrionaceae</taxon>
        <taxon>Micavibrio</taxon>
    </lineage>
</organism>
<proteinExistence type="predicted"/>
<gene>
    <name evidence="2" type="ORF">DI626_07800</name>
</gene>
<protein>
    <recommendedName>
        <fullName evidence="1">Ribosome maturation factor RimP C-terminal domain-containing protein</fullName>
    </recommendedName>
</protein>
<name>A0A2W4ZVF5_9BACT</name>
<dbReference type="Proteomes" id="UP000249557">
    <property type="component" value="Unassembled WGS sequence"/>
</dbReference>
<sequence>EQRQQFSLAVAAHGFEAKVELDDGGTLGQKRFRGRIAPAKQEGFVTLIVDNTEQVLEVANIKKARLALTDELIKAMQKQRLEKQNAVN</sequence>
<dbReference type="InterPro" id="IPR028998">
    <property type="entry name" value="RimP_C"/>
</dbReference>
<dbReference type="InterPro" id="IPR036847">
    <property type="entry name" value="RimP_C_sf"/>
</dbReference>
<evidence type="ECO:0000259" key="1">
    <source>
        <dbReference type="Pfam" id="PF17384"/>
    </source>
</evidence>
<feature type="domain" description="Ribosome maturation factor RimP C-terminal" evidence="1">
    <location>
        <begin position="28"/>
        <end position="69"/>
    </location>
</feature>
<feature type="non-terminal residue" evidence="2">
    <location>
        <position position="1"/>
    </location>
</feature>